<gene>
    <name evidence="2" type="ORF">GCM10008025_29410</name>
</gene>
<feature type="transmembrane region" description="Helical" evidence="1">
    <location>
        <begin position="89"/>
        <end position="111"/>
    </location>
</feature>
<dbReference type="SUPFAM" id="SSF158560">
    <property type="entry name" value="BH3980-like"/>
    <property type="match status" value="1"/>
</dbReference>
<dbReference type="PANTHER" id="PTHR41307">
    <property type="entry name" value="MEMBRANE PROTEIN-RELATED"/>
    <property type="match status" value="1"/>
</dbReference>
<comment type="caution">
    <text evidence="2">The sequence shown here is derived from an EMBL/GenBank/DDBJ whole genome shotgun (WGS) entry which is preliminary data.</text>
</comment>
<reference evidence="2" key="2">
    <citation type="submission" date="2020-09" db="EMBL/GenBank/DDBJ databases">
        <authorList>
            <person name="Sun Q."/>
            <person name="Zhou Y."/>
        </authorList>
    </citation>
    <scope>NUCLEOTIDE SEQUENCE</scope>
    <source>
        <strain evidence="2">CGMCC 1.12408</strain>
    </source>
</reference>
<feature type="transmembrane region" description="Helical" evidence="1">
    <location>
        <begin position="173"/>
        <end position="194"/>
    </location>
</feature>
<dbReference type="Proteomes" id="UP000613512">
    <property type="component" value="Unassembled WGS sequence"/>
</dbReference>
<feature type="transmembrane region" description="Helical" evidence="1">
    <location>
        <begin position="200"/>
        <end position="221"/>
    </location>
</feature>
<keyword evidence="1" id="KW-0812">Transmembrane</keyword>
<dbReference type="InterPro" id="IPR009214">
    <property type="entry name" value="DUF1129"/>
</dbReference>
<organism evidence="2 3">
    <name type="scientific">Ornithinibacillus halotolerans</name>
    <dbReference type="NCBI Taxonomy" id="1274357"/>
    <lineage>
        <taxon>Bacteria</taxon>
        <taxon>Bacillati</taxon>
        <taxon>Bacillota</taxon>
        <taxon>Bacilli</taxon>
        <taxon>Bacillales</taxon>
        <taxon>Bacillaceae</taxon>
        <taxon>Ornithinibacillus</taxon>
    </lineage>
</organism>
<evidence type="ECO:0008006" key="4">
    <source>
        <dbReference type="Google" id="ProtNLM"/>
    </source>
</evidence>
<dbReference type="RefSeq" id="WP_188385433.1">
    <property type="nucleotide sequence ID" value="NZ_BMEY01000017.1"/>
</dbReference>
<protein>
    <recommendedName>
        <fullName evidence="4">DUF1129 family protein</fullName>
    </recommendedName>
</protein>
<proteinExistence type="predicted"/>
<name>A0A916WB37_9BACI</name>
<sequence>MNSKDIVKLNNELREKLTATNKEIYEDMLVYIRLNNKSEQHTEEVLYEILEHLIQAQEEGKTAQEVFGNNLKAYCDDLIKEIPNEKKSLAFLFGSYIIIYFLAILSTFKGIGEYAIYYFFDKGSNVFSFSLGSGIIVIITDLIILTVFILLVLKWIKSTTFKIKKPKKWVEFLQIWLISTIFIGLSVLVPIIMPSFGAEISIPVISFAVLGVILFLIAYILNKKFRLTK</sequence>
<evidence type="ECO:0000256" key="1">
    <source>
        <dbReference type="SAM" id="Phobius"/>
    </source>
</evidence>
<feature type="transmembrane region" description="Helical" evidence="1">
    <location>
        <begin position="131"/>
        <end position="153"/>
    </location>
</feature>
<evidence type="ECO:0000313" key="3">
    <source>
        <dbReference type="Proteomes" id="UP000613512"/>
    </source>
</evidence>
<keyword evidence="3" id="KW-1185">Reference proteome</keyword>
<dbReference type="Gene3D" id="1.10.1900.10">
    <property type="entry name" value="c-terminal domain of poly(a) binding protein"/>
    <property type="match status" value="1"/>
</dbReference>
<accession>A0A916WB37</accession>
<dbReference type="PANTHER" id="PTHR41307:SF1">
    <property type="entry name" value="MEMBRANE PROTEIN"/>
    <property type="match status" value="1"/>
</dbReference>
<dbReference type="EMBL" id="BMEY01000017">
    <property type="protein sequence ID" value="GGA84406.1"/>
    <property type="molecule type" value="Genomic_DNA"/>
</dbReference>
<keyword evidence="1" id="KW-1133">Transmembrane helix</keyword>
<dbReference type="AlphaFoldDB" id="A0A916WB37"/>
<dbReference type="Pfam" id="PF06570">
    <property type="entry name" value="DUF1129"/>
    <property type="match status" value="1"/>
</dbReference>
<evidence type="ECO:0000313" key="2">
    <source>
        <dbReference type="EMBL" id="GGA84406.1"/>
    </source>
</evidence>
<reference evidence="2" key="1">
    <citation type="journal article" date="2014" name="Int. J. Syst. Evol. Microbiol.">
        <title>Complete genome sequence of Corynebacterium casei LMG S-19264T (=DSM 44701T), isolated from a smear-ripened cheese.</title>
        <authorList>
            <consortium name="US DOE Joint Genome Institute (JGI-PGF)"/>
            <person name="Walter F."/>
            <person name="Albersmeier A."/>
            <person name="Kalinowski J."/>
            <person name="Ruckert C."/>
        </authorList>
    </citation>
    <scope>NUCLEOTIDE SEQUENCE</scope>
    <source>
        <strain evidence="2">CGMCC 1.12408</strain>
    </source>
</reference>
<keyword evidence="1" id="KW-0472">Membrane</keyword>